<feature type="chain" id="PRO_5007812055" evidence="2">
    <location>
        <begin position="24"/>
        <end position="480"/>
    </location>
</feature>
<feature type="compositionally biased region" description="Low complexity" evidence="1">
    <location>
        <begin position="231"/>
        <end position="257"/>
    </location>
</feature>
<feature type="signal peptide" evidence="2">
    <location>
        <begin position="1"/>
        <end position="23"/>
    </location>
</feature>
<dbReference type="AlphaFoldDB" id="A0A159YZP2"/>
<feature type="region of interest" description="Disordered" evidence="1">
    <location>
        <begin position="223"/>
        <end position="272"/>
    </location>
</feature>
<dbReference type="PATRIC" id="fig|1335048.3.peg.806"/>
<dbReference type="KEGG" id="daa:AKL17_0777"/>
<proteinExistence type="predicted"/>
<keyword evidence="2" id="KW-0732">Signal</keyword>
<dbReference type="STRING" id="1335048.AKL17_0777"/>
<dbReference type="EMBL" id="CP012661">
    <property type="protein sequence ID" value="AMY68036.1"/>
    <property type="molecule type" value="Genomic_DNA"/>
</dbReference>
<keyword evidence="4" id="KW-1185">Reference proteome</keyword>
<dbReference type="RefSeq" id="WP_066809839.1">
    <property type="nucleotide sequence ID" value="NZ_CP012661.1"/>
</dbReference>
<evidence type="ECO:0000256" key="2">
    <source>
        <dbReference type="SAM" id="SignalP"/>
    </source>
</evidence>
<reference evidence="3 4" key="1">
    <citation type="submission" date="2015-09" db="EMBL/GenBank/DDBJ databases">
        <title>Complete genome sequence of Defluviimonas alba cai42t isolated from an oilfield in Xinjiang.</title>
        <authorList>
            <person name="Geng S."/>
            <person name="Pan X."/>
            <person name="Wu X."/>
        </authorList>
    </citation>
    <scope>NUCLEOTIDE SEQUENCE [LARGE SCALE GENOMIC DNA]</scope>
    <source>
        <strain evidence="4">cai42</strain>
    </source>
</reference>
<organism evidence="3 4">
    <name type="scientific">Frigidibacter mobilis</name>
    <dbReference type="NCBI Taxonomy" id="1335048"/>
    <lineage>
        <taxon>Bacteria</taxon>
        <taxon>Pseudomonadati</taxon>
        <taxon>Pseudomonadota</taxon>
        <taxon>Alphaproteobacteria</taxon>
        <taxon>Rhodobacterales</taxon>
        <taxon>Paracoccaceae</taxon>
        <taxon>Frigidibacter</taxon>
    </lineage>
</organism>
<accession>A0A159YZP2</accession>
<protein>
    <submittedName>
        <fullName evidence="3">Uncharacterized protein</fullName>
    </submittedName>
</protein>
<dbReference type="Proteomes" id="UP000076128">
    <property type="component" value="Chromosome"/>
</dbReference>
<sequence>MTGAWLVRLMAVLLSVLAAPASAETFRLRSGEHADFSRLVLDGLPADVSWALGRAGSEYELRLALEGAAFDAGQVYRLIPRSRLLAVEDVGGAALRLRVAANHHAIAFRTGSGALVIDIRAGPPPAGSRFEQALDQQGAPTPAPAVEGVGYRPVVEPSPRLEVFWRGGLGAAADSAPSAPPLPSASTLPLAPTLPDPRVVQAEADLMLQLSRAAAQGLVEIDVPDPRRPIGPTTPGAPDTSAAAAEAETQPATEQAGVPPPEMSQAGPPGEPAPAGHFAIHAETSIDRAMANTIERPAVTSAGETCLPNAAVDLAAWGDARPFSEQLADAQVSLLGEFDRPDPTAVERLVKLYLYHGFGAEARASAAAFGLQGDSANLLLTLAQILDDGHARAPGPLAGMADCDTAVALWAVLAEPRIAPGATVNHGGSCADFRHFRCICAARSGPVWSRGSWRWVRQTRRARFGTRSCARRGIMGLRCR</sequence>
<dbReference type="OrthoDB" id="7847197at2"/>
<gene>
    <name evidence="3" type="ORF">AKL17_0777</name>
</gene>
<evidence type="ECO:0000313" key="4">
    <source>
        <dbReference type="Proteomes" id="UP000076128"/>
    </source>
</evidence>
<evidence type="ECO:0000313" key="3">
    <source>
        <dbReference type="EMBL" id="AMY68036.1"/>
    </source>
</evidence>
<evidence type="ECO:0000256" key="1">
    <source>
        <dbReference type="SAM" id="MobiDB-lite"/>
    </source>
</evidence>
<name>A0A159YZP2_9RHOB</name>